<dbReference type="Gene3D" id="3.40.50.300">
    <property type="entry name" value="P-loop containing nucleotide triphosphate hydrolases"/>
    <property type="match status" value="1"/>
</dbReference>
<dbReference type="InterPro" id="IPR056884">
    <property type="entry name" value="NPHP3-like_N"/>
</dbReference>
<protein>
    <submittedName>
        <fullName evidence="3">Related to archipelago beta form (F-box-WD40 repeat protein)</fullName>
    </submittedName>
</protein>
<dbReference type="HOGENOM" id="CLU_000288_6_5_1"/>
<evidence type="ECO:0000313" key="3">
    <source>
        <dbReference type="EMBL" id="CCA77923.1"/>
    </source>
</evidence>
<dbReference type="Pfam" id="PF24883">
    <property type="entry name" value="NPHP3_N"/>
    <property type="match status" value="1"/>
</dbReference>
<keyword evidence="1" id="KW-0677">Repeat</keyword>
<proteinExistence type="predicted"/>
<evidence type="ECO:0000313" key="4">
    <source>
        <dbReference type="Proteomes" id="UP000007148"/>
    </source>
</evidence>
<dbReference type="SUPFAM" id="SSF52540">
    <property type="entry name" value="P-loop containing nucleoside triphosphate hydrolases"/>
    <property type="match status" value="1"/>
</dbReference>
<dbReference type="InParanoid" id="G4U2W4"/>
<dbReference type="eggNOG" id="KOG0266">
    <property type="taxonomic scope" value="Eukaryota"/>
</dbReference>
<accession>G4U2W4</accession>
<keyword evidence="4" id="KW-1185">Reference proteome</keyword>
<dbReference type="AlphaFoldDB" id="G4U2W4"/>
<dbReference type="EMBL" id="CAFZ01001877">
    <property type="protein sequence ID" value="CCA77923.1"/>
    <property type="molecule type" value="Genomic_DNA"/>
</dbReference>
<evidence type="ECO:0000259" key="2">
    <source>
        <dbReference type="Pfam" id="PF24883"/>
    </source>
</evidence>
<dbReference type="PANTHER" id="PTHR10039">
    <property type="entry name" value="AMELOGENIN"/>
    <property type="match status" value="1"/>
</dbReference>
<evidence type="ECO:0000256" key="1">
    <source>
        <dbReference type="ARBA" id="ARBA00022737"/>
    </source>
</evidence>
<comment type="caution">
    <text evidence="3">The sequence shown here is derived from an EMBL/GenBank/DDBJ whole genome shotgun (WGS) entry which is preliminary data.</text>
</comment>
<dbReference type="OrthoDB" id="2932404at2759"/>
<dbReference type="CDD" id="cd21037">
    <property type="entry name" value="MLKL_NTD"/>
    <property type="match status" value="1"/>
</dbReference>
<name>G4U2W4_SERID</name>
<feature type="domain" description="Nephrocystin 3-like N-terminal" evidence="2">
    <location>
        <begin position="288"/>
        <end position="449"/>
    </location>
</feature>
<dbReference type="InterPro" id="IPR027417">
    <property type="entry name" value="P-loop_NTPase"/>
</dbReference>
<dbReference type="Proteomes" id="UP000007148">
    <property type="component" value="Unassembled WGS sequence"/>
</dbReference>
<reference evidence="3 4" key="1">
    <citation type="journal article" date="2011" name="PLoS Pathog.">
        <title>Endophytic Life Strategies Decoded by Genome and Transcriptome Analyses of the Mutualistic Root Symbiont Piriformospora indica.</title>
        <authorList>
            <person name="Zuccaro A."/>
            <person name="Lahrmann U."/>
            <person name="Guldener U."/>
            <person name="Langen G."/>
            <person name="Pfiffi S."/>
            <person name="Biedenkopf D."/>
            <person name="Wong P."/>
            <person name="Samans B."/>
            <person name="Grimm C."/>
            <person name="Basiewicz M."/>
            <person name="Murat C."/>
            <person name="Martin F."/>
            <person name="Kogel K.H."/>
        </authorList>
    </citation>
    <scope>NUCLEOTIDE SEQUENCE [LARGE SCALE GENOMIC DNA]</scope>
    <source>
        <strain evidence="3 4">DSM 11827</strain>
    </source>
</reference>
<dbReference type="InterPro" id="IPR059179">
    <property type="entry name" value="MLKL-like_MCAfunc"/>
</dbReference>
<feature type="non-terminal residue" evidence="3">
    <location>
        <position position="653"/>
    </location>
</feature>
<gene>
    <name evidence="3" type="ORF">PIIN_08746</name>
</gene>
<organism evidence="3 4">
    <name type="scientific">Serendipita indica (strain DSM 11827)</name>
    <name type="common">Root endophyte fungus</name>
    <name type="synonym">Piriformospora indica</name>
    <dbReference type="NCBI Taxonomy" id="1109443"/>
    <lineage>
        <taxon>Eukaryota</taxon>
        <taxon>Fungi</taxon>
        <taxon>Dikarya</taxon>
        <taxon>Basidiomycota</taxon>
        <taxon>Agaricomycotina</taxon>
        <taxon>Agaricomycetes</taxon>
        <taxon>Sebacinales</taxon>
        <taxon>Serendipitaceae</taxon>
        <taxon>Serendipita</taxon>
    </lineage>
</organism>
<sequence length="653" mass="72436">MCLAHSRWLEVASTDAVQILELSTSTMSTQKSAKDKKWHRFMNLFGSSSSHPPTSKKRQVYNTVNVGLDIVANIAEGSDVLAPLKAACRTTKSILEATEDNQEEWAELTGRVKGYMSTVEEQIALFEAYPPEDVAVNEAFSQPLAHYVKCLEDMHDKVINLKEKRSLNKHAFSKAIIKVKIDAEEILKLNRDIEDRHGQFMVRASSVLITSSLKTQGALGLFTALRVQSVEQNTKFIKAGVEATKANVETVLANVETVLTDADSAAILQLPTVAFVASSVHRACLTGTREAVLQSIWHWASDVTSDKPIFWLCDIAGSGKSTVAMSAAAAWRNEGVLGGQFFFSLTSSEGSTIDKFCSTIARDLVDYMPNLAPHVAGAVKRHPAFMRSSLQEQFRMLVINPLHHLQGRVILVIDALDECKSGSQRRELVEMLSTAVKEVTNLKIFMTSRPDPVIQAVLGSLSIKSKLEDRLHDIHHRDNIDDIATYIHKELKDVLPEAKRLRLVEKANGLFIWASTACRMLSSETTLDLPESIYDRLISVDQTGEIDDVYKLVFERIDPKSHTIMSSMLALLLAAFEPLSTDDLDDIFKNLGLKWSSRALVQNLGSVLSVDPSTHLVQFRHPTLVRIPWTVSLPQLPTTHTLHLDVTKAHGQA</sequence>